<protein>
    <recommendedName>
        <fullName evidence="8">ATPase F1/V1/A1 complex alpha/beta subunit N-terminal domain-containing protein</fullName>
    </recommendedName>
</protein>
<evidence type="ECO:0000256" key="4">
    <source>
        <dbReference type="ARBA" id="ARBA00022840"/>
    </source>
</evidence>
<evidence type="ECO:0000256" key="3">
    <source>
        <dbReference type="ARBA" id="ARBA00022741"/>
    </source>
</evidence>
<evidence type="ECO:0000313" key="9">
    <source>
        <dbReference type="EMBL" id="MCT2401988.1"/>
    </source>
</evidence>
<evidence type="ECO:0000259" key="8">
    <source>
        <dbReference type="Pfam" id="PF02874"/>
    </source>
</evidence>
<keyword evidence="10" id="KW-1185">Reference proteome</keyword>
<evidence type="ECO:0000256" key="7">
    <source>
        <dbReference type="ARBA" id="ARBA00023310"/>
    </source>
</evidence>
<dbReference type="Proteomes" id="UP001165583">
    <property type="component" value="Unassembled WGS sequence"/>
</dbReference>
<sequence length="98" mass="10142">MGTITSIATGVAKVSGLPEVGFEELIRFPGDVLGMAFNVDDSETGVVLLGAYSHLNAGDEVERTSRVMDVAVGEGLLGRVIDPLGRPLDGNVLISAES</sequence>
<dbReference type="Gene3D" id="3.40.50.300">
    <property type="entry name" value="P-loop containing nucleotide triphosphate hydrolases"/>
    <property type="match status" value="1"/>
</dbReference>
<keyword evidence="2" id="KW-0813">Transport</keyword>
<keyword evidence="6" id="KW-0406">Ion transport</keyword>
<dbReference type="EMBL" id="JANZXA010000028">
    <property type="protein sequence ID" value="MCT2401988.1"/>
    <property type="molecule type" value="Genomic_DNA"/>
</dbReference>
<comment type="similarity">
    <text evidence="1">Belongs to the ATPase alpha/beta chains family.</text>
</comment>
<dbReference type="InterPro" id="IPR004100">
    <property type="entry name" value="ATPase_F1/V1/A1_a/bsu_N"/>
</dbReference>
<reference evidence="9" key="1">
    <citation type="submission" date="2022-09" db="EMBL/GenBank/DDBJ databases">
        <title>Novosphingobium sp. Nov., a polycyclic aromatic hydrocarbon-degrading bacterium isolated form mangrove sediments in HongKong.</title>
        <authorList>
            <person name="Hu Z."/>
        </authorList>
    </citation>
    <scope>NUCLEOTIDE SEQUENCE</scope>
    <source>
        <strain evidence="9">HK4-1</strain>
    </source>
</reference>
<keyword evidence="5" id="KW-1278">Translocase</keyword>
<proteinExistence type="inferred from homology"/>
<evidence type="ECO:0000256" key="6">
    <source>
        <dbReference type="ARBA" id="ARBA00023065"/>
    </source>
</evidence>
<name>A0ABT2IB17_9SPHN</name>
<gene>
    <name evidence="9" type="ORF">NZK81_20825</name>
</gene>
<dbReference type="CDD" id="cd18116">
    <property type="entry name" value="ATP-synt_F1_alpha_N"/>
    <property type="match status" value="1"/>
</dbReference>
<dbReference type="Pfam" id="PF02874">
    <property type="entry name" value="ATP-synt_ab_N"/>
    <property type="match status" value="1"/>
</dbReference>
<dbReference type="RefSeq" id="WP_260047911.1">
    <property type="nucleotide sequence ID" value="NZ_JANZXA010000028.1"/>
</dbReference>
<dbReference type="PANTHER" id="PTHR48082:SF2">
    <property type="entry name" value="ATP SYNTHASE SUBUNIT ALPHA, MITOCHONDRIAL"/>
    <property type="match status" value="1"/>
</dbReference>
<dbReference type="InterPro" id="IPR023366">
    <property type="entry name" value="ATP_synth_asu-like_sf"/>
</dbReference>
<accession>A0ABT2IB17</accession>
<keyword evidence="7" id="KW-0066">ATP synthesis</keyword>
<organism evidence="9 10">
    <name type="scientific">Novosphingobium mangrovi</name>
    <name type="common">ex Huang et al. 2023</name>
    <dbReference type="NCBI Taxonomy" id="2976432"/>
    <lineage>
        <taxon>Bacteria</taxon>
        <taxon>Pseudomonadati</taxon>
        <taxon>Pseudomonadota</taxon>
        <taxon>Alphaproteobacteria</taxon>
        <taxon>Sphingomonadales</taxon>
        <taxon>Sphingomonadaceae</taxon>
        <taxon>Novosphingobium</taxon>
    </lineage>
</organism>
<evidence type="ECO:0000256" key="5">
    <source>
        <dbReference type="ARBA" id="ARBA00022967"/>
    </source>
</evidence>
<keyword evidence="4" id="KW-0067">ATP-binding</keyword>
<dbReference type="InterPro" id="IPR036121">
    <property type="entry name" value="ATPase_F1/V1/A1_a/bsu_N_sf"/>
</dbReference>
<dbReference type="PANTHER" id="PTHR48082">
    <property type="entry name" value="ATP SYNTHASE SUBUNIT ALPHA, MITOCHONDRIAL"/>
    <property type="match status" value="1"/>
</dbReference>
<keyword evidence="3" id="KW-0547">Nucleotide-binding</keyword>
<evidence type="ECO:0000256" key="1">
    <source>
        <dbReference type="ARBA" id="ARBA00008936"/>
    </source>
</evidence>
<dbReference type="InterPro" id="IPR005294">
    <property type="entry name" value="ATP_synth_F1_asu"/>
</dbReference>
<feature type="domain" description="ATPase F1/V1/A1 complex alpha/beta subunit N-terminal" evidence="8">
    <location>
        <begin position="2"/>
        <end position="64"/>
    </location>
</feature>
<evidence type="ECO:0000313" key="10">
    <source>
        <dbReference type="Proteomes" id="UP001165583"/>
    </source>
</evidence>
<dbReference type="Gene3D" id="2.40.30.20">
    <property type="match status" value="1"/>
</dbReference>
<dbReference type="SUPFAM" id="SSF50615">
    <property type="entry name" value="N-terminal domain of alpha and beta subunits of F1 ATP synthase"/>
    <property type="match status" value="1"/>
</dbReference>
<dbReference type="InterPro" id="IPR027417">
    <property type="entry name" value="P-loop_NTPase"/>
</dbReference>
<comment type="caution">
    <text evidence="9">The sequence shown here is derived from an EMBL/GenBank/DDBJ whole genome shotgun (WGS) entry which is preliminary data.</text>
</comment>
<evidence type="ECO:0000256" key="2">
    <source>
        <dbReference type="ARBA" id="ARBA00022448"/>
    </source>
</evidence>